<name>A0ABX9PZ98_9GAMM</name>
<gene>
    <name evidence="1" type="ORF">CKQ54_14730</name>
</gene>
<dbReference type="Proteomes" id="UP000284853">
    <property type="component" value="Unassembled WGS sequence"/>
</dbReference>
<protein>
    <submittedName>
        <fullName evidence="1">Gluconate 5-dehydrogenase</fullName>
    </submittedName>
</protein>
<dbReference type="GeneID" id="302710063"/>
<dbReference type="Pfam" id="PF12318">
    <property type="entry name" value="FAD-SLDH"/>
    <property type="match status" value="1"/>
</dbReference>
<keyword evidence="2" id="KW-1185">Reference proteome</keyword>
<dbReference type="InterPro" id="IPR006311">
    <property type="entry name" value="TAT_signal"/>
</dbReference>
<reference evidence="1 2" key="1">
    <citation type="submission" date="2017-08" db="EMBL/GenBank/DDBJ databases">
        <title>Comparative genomics of bacteria isolated from necrotic lesions of AOD affected trees.</title>
        <authorList>
            <person name="Doonan J."/>
            <person name="Denman S."/>
            <person name="Mcdonald J.E."/>
        </authorList>
    </citation>
    <scope>NUCLEOTIDE SEQUENCE [LARGE SCALE GENOMIC DNA]</scope>
    <source>
        <strain evidence="1 2">CIP 105588</strain>
    </source>
</reference>
<sequence>MINLSRRRWILGTAGVMVAGIGSQMLGGGVFATLAHAAPPLASAVTMPDSFMALSKQLTGMDTLEPHLAQALYSWLHQSQNHQSSNNTQLDTQLDALSALITTHKNVVGEDLHQLLATQPAELAQLYQQLVSGWYLGVVGQPGSQKCIGFENIVSYQLLKNNLLPPSYAPGEPNFWVNKPAALQQNSTEVIAHG</sequence>
<comment type="caution">
    <text evidence="1">The sequence shown here is derived from an EMBL/GenBank/DDBJ whole genome shotgun (WGS) entry which is preliminary data.</text>
</comment>
<dbReference type="EMBL" id="NSDJ01000001">
    <property type="protein sequence ID" value="RKF69546.1"/>
    <property type="molecule type" value="Genomic_DNA"/>
</dbReference>
<organism evidence="1 2">
    <name type="scientific">Rahnella variigena</name>
    <dbReference type="NCBI Taxonomy" id="574964"/>
    <lineage>
        <taxon>Bacteria</taxon>
        <taxon>Pseudomonadati</taxon>
        <taxon>Pseudomonadota</taxon>
        <taxon>Gammaproteobacteria</taxon>
        <taxon>Enterobacterales</taxon>
        <taxon>Yersiniaceae</taxon>
        <taxon>Rahnella</taxon>
    </lineage>
</organism>
<dbReference type="InterPro" id="IPR024651">
    <property type="entry name" value="FAD-SLDH_ssu"/>
</dbReference>
<proteinExistence type="predicted"/>
<dbReference type="RefSeq" id="WP_112288699.1">
    <property type="nucleotide sequence ID" value="NZ_NSDJ01000001.1"/>
</dbReference>
<dbReference type="PROSITE" id="PS51318">
    <property type="entry name" value="TAT"/>
    <property type="match status" value="1"/>
</dbReference>
<evidence type="ECO:0000313" key="1">
    <source>
        <dbReference type="EMBL" id="RKF69546.1"/>
    </source>
</evidence>
<accession>A0ABX9PZ98</accession>
<evidence type="ECO:0000313" key="2">
    <source>
        <dbReference type="Proteomes" id="UP000284853"/>
    </source>
</evidence>